<dbReference type="Pfam" id="PF08797">
    <property type="entry name" value="HIRAN"/>
    <property type="match status" value="1"/>
</dbReference>
<dbReference type="GO" id="GO:0016787">
    <property type="term" value="F:hydrolase activity"/>
    <property type="evidence" value="ECO:0007669"/>
    <property type="project" value="UniProtKB-KW"/>
</dbReference>
<dbReference type="EMBL" id="CP067993">
    <property type="protein sequence ID" value="QQQ44110.1"/>
    <property type="molecule type" value="Genomic_DNA"/>
</dbReference>
<reference evidence="4 5" key="1">
    <citation type="submission" date="2021-01" db="EMBL/GenBank/DDBJ databases">
        <title>Genome Characterization of a novel Stenotrophomonas isolate with high keratinase activity.</title>
        <authorList>
            <person name="Cao Z.-J."/>
        </authorList>
    </citation>
    <scope>NUCLEOTIDE SEQUENCE [LARGE SCALE GENOMIC DNA]</scope>
    <source>
        <strain evidence="4 5">DHHJ</strain>
    </source>
</reference>
<evidence type="ECO:0000313" key="5">
    <source>
        <dbReference type="Proteomes" id="UP000596095"/>
    </source>
</evidence>
<keyword evidence="2" id="KW-0378">Hydrolase</keyword>
<name>A0ABD7C918_STEMA</name>
<evidence type="ECO:0000313" key="4">
    <source>
        <dbReference type="EMBL" id="QQQ44110.1"/>
    </source>
</evidence>
<sequence>MKKVYLALQDSVSRSWFPVACVDHIRPPNLSEDIYLLRYTKGVNRFDHFSGFGRMGDLKAAYFSVGLFPLLKNRVISRNRADFSSFARWLGKKESELTFFDELAVTGGQRGTDSIELIPVPERSSDGMYRVSFFVHGVRYLSQREQFEFSHLQDGDELVLVPEFNNESDRHALLLKRHGSAHHVGYVPRYFSKDFSFLMKKASQDVSVTVQRVNPDAPFAFRVLCQFETRWPDSFDACRGGDFELLVDLPDQVHPVPEDANSKFEI</sequence>
<feature type="domain" description="HIRAN" evidence="3">
    <location>
        <begin position="128"/>
        <end position="231"/>
    </location>
</feature>
<protein>
    <submittedName>
        <fullName evidence="4">HIRAN domain-containing protein</fullName>
    </submittedName>
</protein>
<organism evidence="4 5">
    <name type="scientific">Stenotrophomonas maltophilia</name>
    <name type="common">Pseudomonas maltophilia</name>
    <name type="synonym">Xanthomonas maltophilia</name>
    <dbReference type="NCBI Taxonomy" id="40324"/>
    <lineage>
        <taxon>Bacteria</taxon>
        <taxon>Pseudomonadati</taxon>
        <taxon>Pseudomonadota</taxon>
        <taxon>Gammaproteobacteria</taxon>
        <taxon>Lysobacterales</taxon>
        <taxon>Lysobacteraceae</taxon>
        <taxon>Stenotrophomonas</taxon>
        <taxon>Stenotrophomonas maltophilia group</taxon>
    </lineage>
</organism>
<gene>
    <name evidence="4" type="ORF">JJL50_08840</name>
</gene>
<dbReference type="SMART" id="SM00910">
    <property type="entry name" value="HIRAN"/>
    <property type="match status" value="1"/>
</dbReference>
<evidence type="ECO:0000256" key="2">
    <source>
        <dbReference type="ARBA" id="ARBA00022801"/>
    </source>
</evidence>
<accession>A0ABD7C918</accession>
<dbReference type="Gene3D" id="3.30.70.2330">
    <property type="match status" value="1"/>
</dbReference>
<evidence type="ECO:0000256" key="1">
    <source>
        <dbReference type="ARBA" id="ARBA00022723"/>
    </source>
</evidence>
<proteinExistence type="predicted"/>
<evidence type="ECO:0000259" key="3">
    <source>
        <dbReference type="SMART" id="SM00910"/>
    </source>
</evidence>
<dbReference type="Proteomes" id="UP000596095">
    <property type="component" value="Chromosome"/>
</dbReference>
<dbReference type="AlphaFoldDB" id="A0ABD7C918"/>
<dbReference type="RefSeq" id="WP_201118910.1">
    <property type="nucleotide sequence ID" value="NZ_CP067993.1"/>
</dbReference>
<keyword evidence="1" id="KW-0479">Metal-binding</keyword>
<dbReference type="GO" id="GO:0046872">
    <property type="term" value="F:metal ion binding"/>
    <property type="evidence" value="ECO:0007669"/>
    <property type="project" value="UniProtKB-KW"/>
</dbReference>
<dbReference type="InterPro" id="IPR014905">
    <property type="entry name" value="HIRAN"/>
</dbReference>